<gene>
    <name evidence="11" type="ORF">A3770_14p73440</name>
</gene>
<name>A0A5B8MXG5_9CHLO</name>
<evidence type="ECO:0000259" key="10">
    <source>
        <dbReference type="Pfam" id="PF08492"/>
    </source>
</evidence>
<feature type="region of interest" description="Disordered" evidence="9">
    <location>
        <begin position="618"/>
        <end position="717"/>
    </location>
</feature>
<dbReference type="PANTHER" id="PTHR14094:SF9">
    <property type="entry name" value="SIGNAL RECOGNITION PARTICLE SUBUNIT SRP72"/>
    <property type="match status" value="1"/>
</dbReference>
<evidence type="ECO:0000256" key="1">
    <source>
        <dbReference type="ARBA" id="ARBA00004240"/>
    </source>
</evidence>
<evidence type="ECO:0000256" key="2">
    <source>
        <dbReference type="ARBA" id="ARBA00004496"/>
    </source>
</evidence>
<dbReference type="GO" id="GO:0008312">
    <property type="term" value="F:7S RNA binding"/>
    <property type="evidence" value="ECO:0007669"/>
    <property type="project" value="InterPro"/>
</dbReference>
<evidence type="ECO:0000256" key="4">
    <source>
        <dbReference type="ARBA" id="ARBA00018350"/>
    </source>
</evidence>
<feature type="compositionally biased region" description="Basic and acidic residues" evidence="9">
    <location>
        <begin position="618"/>
        <end position="627"/>
    </location>
</feature>
<comment type="subcellular location">
    <subcellularLocation>
        <location evidence="2">Cytoplasm</location>
    </subcellularLocation>
    <subcellularLocation>
        <location evidence="1">Endoplasmic reticulum</location>
    </subcellularLocation>
</comment>
<keyword evidence="5" id="KW-0963">Cytoplasm</keyword>
<evidence type="ECO:0000256" key="8">
    <source>
        <dbReference type="ARBA" id="ARBA00023274"/>
    </source>
</evidence>
<dbReference type="InterPro" id="IPR011990">
    <property type="entry name" value="TPR-like_helical_dom_sf"/>
</dbReference>
<dbReference type="PIRSF" id="PIRSF038922">
    <property type="entry name" value="SRP72"/>
    <property type="match status" value="1"/>
</dbReference>
<dbReference type="SUPFAM" id="SSF48452">
    <property type="entry name" value="TPR-like"/>
    <property type="match status" value="3"/>
</dbReference>
<comment type="similarity">
    <text evidence="3">Belongs to the SRP72 family.</text>
</comment>
<dbReference type="InterPro" id="IPR026270">
    <property type="entry name" value="SRP72"/>
</dbReference>
<evidence type="ECO:0000313" key="12">
    <source>
        <dbReference type="Proteomes" id="UP000316726"/>
    </source>
</evidence>
<accession>A0A5B8MXG5</accession>
<keyword evidence="7" id="KW-0733">Signal recognition particle</keyword>
<dbReference type="EMBL" id="CP031047">
    <property type="protein sequence ID" value="QDZ24826.1"/>
    <property type="molecule type" value="Genomic_DNA"/>
</dbReference>
<dbReference type="GO" id="GO:0006614">
    <property type="term" value="P:SRP-dependent cotranslational protein targeting to membrane"/>
    <property type="evidence" value="ECO:0007669"/>
    <property type="project" value="InterPro"/>
</dbReference>
<feature type="compositionally biased region" description="Basic residues" evidence="9">
    <location>
        <begin position="667"/>
        <end position="677"/>
    </location>
</feature>
<feature type="region of interest" description="Disordered" evidence="9">
    <location>
        <begin position="559"/>
        <end position="588"/>
    </location>
</feature>
<dbReference type="PANTHER" id="PTHR14094">
    <property type="entry name" value="SIGNAL RECOGNITION PARTICLE 72"/>
    <property type="match status" value="1"/>
</dbReference>
<dbReference type="OrthoDB" id="5421607at2759"/>
<reference evidence="11 12" key="1">
    <citation type="submission" date="2018-07" db="EMBL/GenBank/DDBJ databases">
        <title>The complete nuclear genome of the prasinophyte Chloropicon primus (CCMP1205).</title>
        <authorList>
            <person name="Pombert J.-F."/>
            <person name="Otis C."/>
            <person name="Turmel M."/>
            <person name="Lemieux C."/>
        </authorList>
    </citation>
    <scope>NUCLEOTIDE SEQUENCE [LARGE SCALE GENOMIC DNA]</scope>
    <source>
        <strain evidence="11 12">CCMP1205</strain>
    </source>
</reference>
<evidence type="ECO:0000256" key="7">
    <source>
        <dbReference type="ARBA" id="ARBA00023135"/>
    </source>
</evidence>
<evidence type="ECO:0000256" key="5">
    <source>
        <dbReference type="ARBA" id="ARBA00022490"/>
    </source>
</evidence>
<evidence type="ECO:0000256" key="6">
    <source>
        <dbReference type="ARBA" id="ARBA00022824"/>
    </source>
</evidence>
<feature type="compositionally biased region" description="Basic and acidic residues" evidence="9">
    <location>
        <begin position="654"/>
        <end position="666"/>
    </location>
</feature>
<dbReference type="Proteomes" id="UP000316726">
    <property type="component" value="Chromosome 14"/>
</dbReference>
<keyword evidence="6" id="KW-0256">Endoplasmic reticulum</keyword>
<sequence>MEEELDRKVAQGFTKLKAACGRKQHKKVLKHATELLEVVPEDGTAKHCKLVALIHLGQLEKAHGFANKKSQWGDGELVKERAYCYYRNGNLSKALGMVLEAKGEGSETEGTLELKGQLLYRLGRMEESKKVYQELLSKQKQGFLRSKVTADLLGNIIAAYIAAGEASEVATVLKQLKATKKSLEETPEIAYNNACTSLALGQYETAMDLLQVAERVGYESLYEDDMTEEEMKEELAHVFAQKAFVQHKLGNDKESVESNMQVLKNISPEDVTLAIATNNLVAARGNSNVFDSLKKFDKLQSKGSGQGLEIDPEMAEGLQENEIVELLTNYAILSLLGNKFDAVEKTALGVLKLKPNSMEAVVLQAMALLKKDKKDKAFAVLDDFGRKYKDENSVDLHLAKCHLAASCSSWKVAAEALLSVPEEIKFQPAALATMLHLFGKCNESSQAMAAVDGATEWWDAQMVSPSASSELAARYASAMKIAGRYKYEQKDLDGAAALYQKVLAKTEDPTLRSEAMAGLVQLHGVDDSALADKYESEMPVIPGIEEIDVELLEQTTMKVKRQPMSAPGASSSAAKSKEGESRAFKSAAAGQATQVEEVFVTRSKAQQRREFLKTLPPERQEYVLKRQKEQKKRKAKRRAKAPAGLDPNNPTEPDPERWIAKRDRSSYKKTRKEKKKEKNVVKGSQGAGKVNEMLDRSSAPLDKKAAPNLPARGRRKR</sequence>
<feature type="compositionally biased region" description="Basic residues" evidence="9">
    <location>
        <begin position="628"/>
        <end position="640"/>
    </location>
</feature>
<evidence type="ECO:0000256" key="9">
    <source>
        <dbReference type="SAM" id="MobiDB-lite"/>
    </source>
</evidence>
<keyword evidence="12" id="KW-1185">Reference proteome</keyword>
<proteinExistence type="inferred from homology"/>
<dbReference type="STRING" id="1764295.A0A5B8MXG5"/>
<feature type="compositionally biased region" description="Low complexity" evidence="9">
    <location>
        <begin position="565"/>
        <end position="574"/>
    </location>
</feature>
<protein>
    <recommendedName>
        <fullName evidence="4">Signal recognition particle subunit SRP72</fullName>
    </recommendedName>
</protein>
<dbReference type="GO" id="GO:0005786">
    <property type="term" value="C:signal recognition particle, endoplasmic reticulum targeting"/>
    <property type="evidence" value="ECO:0007669"/>
    <property type="project" value="UniProtKB-KW"/>
</dbReference>
<dbReference type="GO" id="GO:0043022">
    <property type="term" value="F:ribosome binding"/>
    <property type="evidence" value="ECO:0007669"/>
    <property type="project" value="TreeGrafter"/>
</dbReference>
<evidence type="ECO:0000256" key="3">
    <source>
        <dbReference type="ARBA" id="ARBA00007676"/>
    </source>
</evidence>
<feature type="domain" description="Signal recognition particle SRP72 subunit RNA-binding" evidence="10">
    <location>
        <begin position="626"/>
        <end position="669"/>
    </location>
</feature>
<evidence type="ECO:0000313" key="11">
    <source>
        <dbReference type="EMBL" id="QDZ24826.1"/>
    </source>
</evidence>
<keyword evidence="8" id="KW-0687">Ribonucleoprotein</keyword>
<dbReference type="Pfam" id="PF08492">
    <property type="entry name" value="SRP72"/>
    <property type="match status" value="1"/>
</dbReference>
<dbReference type="Gene3D" id="1.25.40.10">
    <property type="entry name" value="Tetratricopeptide repeat domain"/>
    <property type="match status" value="2"/>
</dbReference>
<dbReference type="InterPro" id="IPR013699">
    <property type="entry name" value="Signal_recog_part_SRP72_RNA-bd"/>
</dbReference>
<organism evidence="11 12">
    <name type="scientific">Chloropicon primus</name>
    <dbReference type="NCBI Taxonomy" id="1764295"/>
    <lineage>
        <taxon>Eukaryota</taxon>
        <taxon>Viridiplantae</taxon>
        <taxon>Chlorophyta</taxon>
        <taxon>Chloropicophyceae</taxon>
        <taxon>Chloropicales</taxon>
        <taxon>Chloropicaceae</taxon>
        <taxon>Chloropicon</taxon>
    </lineage>
</organism>
<dbReference type="AlphaFoldDB" id="A0A5B8MXG5"/>
<dbReference type="GO" id="GO:0005783">
    <property type="term" value="C:endoplasmic reticulum"/>
    <property type="evidence" value="ECO:0007669"/>
    <property type="project" value="UniProtKB-SubCell"/>
</dbReference>